<name>A0A8X7BYH4_9ARAC</name>
<dbReference type="SUPFAM" id="SSF49599">
    <property type="entry name" value="TRAF domain-like"/>
    <property type="match status" value="1"/>
</dbReference>
<comment type="caution">
    <text evidence="1">The sequence shown here is derived from an EMBL/GenBank/DDBJ whole genome shotgun (WGS) entry which is preliminary data.</text>
</comment>
<keyword evidence="1" id="KW-0675">Receptor</keyword>
<proteinExistence type="predicted"/>
<dbReference type="Proteomes" id="UP000886998">
    <property type="component" value="Unassembled WGS sequence"/>
</dbReference>
<sequence length="91" mass="10310">MEAEEYTPWRRNTPCAPWGECGLPRQPLRCASKIYPDPDAEVAIMGSVVYCIHYKEGCKWSDELRKLQGHLNMCKFDAIPCTNHCGANPPI</sequence>
<accession>A0A8X7BYH4</accession>
<gene>
    <name evidence="1" type="primary">Traf4</name>
    <name evidence="1" type="ORF">TNIN_218142</name>
</gene>
<dbReference type="EMBL" id="BMAV01005437">
    <property type="protein sequence ID" value="GFY46489.1"/>
    <property type="molecule type" value="Genomic_DNA"/>
</dbReference>
<dbReference type="OrthoDB" id="5574452at2759"/>
<evidence type="ECO:0000313" key="1">
    <source>
        <dbReference type="EMBL" id="GFY46489.1"/>
    </source>
</evidence>
<dbReference type="Gene3D" id="3.30.40.10">
    <property type="entry name" value="Zinc/RING finger domain, C3HC4 (zinc finger)"/>
    <property type="match status" value="1"/>
</dbReference>
<dbReference type="AlphaFoldDB" id="A0A8X7BYH4"/>
<reference evidence="1" key="1">
    <citation type="submission" date="2020-08" db="EMBL/GenBank/DDBJ databases">
        <title>Multicomponent nature underlies the extraordinary mechanical properties of spider dragline silk.</title>
        <authorList>
            <person name="Kono N."/>
            <person name="Nakamura H."/>
            <person name="Mori M."/>
            <person name="Yoshida Y."/>
            <person name="Ohtoshi R."/>
            <person name="Malay A.D."/>
            <person name="Moran D.A.P."/>
            <person name="Tomita M."/>
            <person name="Numata K."/>
            <person name="Arakawa K."/>
        </authorList>
    </citation>
    <scope>NUCLEOTIDE SEQUENCE</scope>
</reference>
<dbReference type="InterPro" id="IPR013083">
    <property type="entry name" value="Znf_RING/FYVE/PHD"/>
</dbReference>
<protein>
    <submittedName>
        <fullName evidence="1">TNF receptor-associated factor 4</fullName>
    </submittedName>
</protein>
<organism evidence="1 2">
    <name type="scientific">Trichonephila inaurata madagascariensis</name>
    <dbReference type="NCBI Taxonomy" id="2747483"/>
    <lineage>
        <taxon>Eukaryota</taxon>
        <taxon>Metazoa</taxon>
        <taxon>Ecdysozoa</taxon>
        <taxon>Arthropoda</taxon>
        <taxon>Chelicerata</taxon>
        <taxon>Arachnida</taxon>
        <taxon>Araneae</taxon>
        <taxon>Araneomorphae</taxon>
        <taxon>Entelegynae</taxon>
        <taxon>Araneoidea</taxon>
        <taxon>Nephilidae</taxon>
        <taxon>Trichonephila</taxon>
        <taxon>Trichonephila inaurata</taxon>
    </lineage>
</organism>
<evidence type="ECO:0000313" key="2">
    <source>
        <dbReference type="Proteomes" id="UP000886998"/>
    </source>
</evidence>
<keyword evidence="2" id="KW-1185">Reference proteome</keyword>